<sequence length="198" mass="22933">MKKGVLFLSLLLFLSGCGSLAISEPEVSDEPLTSEEELALLEEREAWKNRPHFQQTIGEFEENLLDYDIFHELNLIENSTIYQTRNKVIEIDYKSEGWPDSQHLESVLVYIDTRNRDLDDSRGEVSRIMEMLFGALGEDDYREEWVFEKMLEKDPVEGEAILEKSETANYSDKLSLETAHTSTEVTLFILPFEEVVEE</sequence>
<organism evidence="2 3">
    <name type="scientific">Vagococcus salmoninarum</name>
    <dbReference type="NCBI Taxonomy" id="2739"/>
    <lineage>
        <taxon>Bacteria</taxon>
        <taxon>Bacillati</taxon>
        <taxon>Bacillota</taxon>
        <taxon>Bacilli</taxon>
        <taxon>Lactobacillales</taxon>
        <taxon>Enterococcaceae</taxon>
        <taxon>Vagococcus</taxon>
    </lineage>
</organism>
<dbReference type="GeneID" id="98567526"/>
<accession>A0A429ZTW0</accession>
<name>A0A429ZTW0_9ENTE</name>
<gene>
    <name evidence="2" type="ORF">CBF35_04025</name>
</gene>
<protein>
    <recommendedName>
        <fullName evidence="4">DUF5067 domain-containing protein</fullName>
    </recommendedName>
</protein>
<dbReference type="PROSITE" id="PS51257">
    <property type="entry name" value="PROKAR_LIPOPROTEIN"/>
    <property type="match status" value="1"/>
</dbReference>
<dbReference type="EMBL" id="NGJU01000004">
    <property type="protein sequence ID" value="RST97102.1"/>
    <property type="molecule type" value="Genomic_DNA"/>
</dbReference>
<feature type="chain" id="PRO_5019394463" description="DUF5067 domain-containing protein" evidence="1">
    <location>
        <begin position="22"/>
        <end position="198"/>
    </location>
</feature>
<evidence type="ECO:0008006" key="4">
    <source>
        <dbReference type="Google" id="ProtNLM"/>
    </source>
</evidence>
<evidence type="ECO:0000256" key="1">
    <source>
        <dbReference type="SAM" id="SignalP"/>
    </source>
</evidence>
<dbReference type="Proteomes" id="UP000287239">
    <property type="component" value="Unassembled WGS sequence"/>
</dbReference>
<keyword evidence="3" id="KW-1185">Reference proteome</keyword>
<comment type="caution">
    <text evidence="2">The sequence shown here is derived from an EMBL/GenBank/DDBJ whole genome shotgun (WGS) entry which is preliminary data.</text>
</comment>
<evidence type="ECO:0000313" key="3">
    <source>
        <dbReference type="Proteomes" id="UP000287239"/>
    </source>
</evidence>
<feature type="signal peptide" evidence="1">
    <location>
        <begin position="1"/>
        <end position="21"/>
    </location>
</feature>
<dbReference type="RefSeq" id="WP_126778702.1">
    <property type="nucleotide sequence ID" value="NZ_NGJU01000004.1"/>
</dbReference>
<keyword evidence="1" id="KW-0732">Signal</keyword>
<proteinExistence type="predicted"/>
<evidence type="ECO:0000313" key="2">
    <source>
        <dbReference type="EMBL" id="RST97102.1"/>
    </source>
</evidence>
<dbReference type="AlphaFoldDB" id="A0A429ZTW0"/>
<reference evidence="2 3" key="1">
    <citation type="submission" date="2017-05" db="EMBL/GenBank/DDBJ databases">
        <title>Vagococcus spp. assemblies.</title>
        <authorList>
            <person name="Gulvik C.A."/>
        </authorList>
    </citation>
    <scope>NUCLEOTIDE SEQUENCE [LARGE SCALE GENOMIC DNA]</scope>
    <source>
        <strain evidence="2 3">NCFB 2777</strain>
    </source>
</reference>